<comment type="caution">
    <text evidence="2">The sequence shown here is derived from an EMBL/GenBank/DDBJ whole genome shotgun (WGS) entry which is preliminary data.</text>
</comment>
<feature type="compositionally biased region" description="Low complexity" evidence="1">
    <location>
        <begin position="1"/>
        <end position="14"/>
    </location>
</feature>
<feature type="compositionally biased region" description="Basic and acidic residues" evidence="1">
    <location>
        <begin position="504"/>
        <end position="514"/>
    </location>
</feature>
<reference evidence="2" key="1">
    <citation type="submission" date="2023-06" db="EMBL/GenBank/DDBJ databases">
        <title>Genome-scale phylogeny and comparative genomics of the fungal order Sordariales.</title>
        <authorList>
            <consortium name="Lawrence Berkeley National Laboratory"/>
            <person name="Hensen N."/>
            <person name="Bonometti L."/>
            <person name="Westerberg I."/>
            <person name="Brannstrom I.O."/>
            <person name="Guillou S."/>
            <person name="Cros-Aarteil S."/>
            <person name="Calhoun S."/>
            <person name="Haridas S."/>
            <person name="Kuo A."/>
            <person name="Mondo S."/>
            <person name="Pangilinan J."/>
            <person name="Riley R."/>
            <person name="LaButti K."/>
            <person name="Andreopoulos B."/>
            <person name="Lipzen A."/>
            <person name="Chen C."/>
            <person name="Yanf M."/>
            <person name="Daum C."/>
            <person name="Ng V."/>
            <person name="Clum A."/>
            <person name="Steindorff A."/>
            <person name="Ohm R."/>
            <person name="Martin F."/>
            <person name="Silar P."/>
            <person name="Natvig D."/>
            <person name="Lalanne C."/>
            <person name="Gautier V."/>
            <person name="Ament-velasquez S.L."/>
            <person name="Kruys A."/>
            <person name="Hutchinson M.I."/>
            <person name="Powell A.J."/>
            <person name="Barry K."/>
            <person name="Miller A.N."/>
            <person name="Grigoriev I.V."/>
            <person name="Debuchy R."/>
            <person name="Gladieux P."/>
            <person name="Thoren M.H."/>
            <person name="Johannesson H."/>
        </authorList>
    </citation>
    <scope>NUCLEOTIDE SEQUENCE</scope>
    <source>
        <strain evidence="2">SMH3187-1</strain>
    </source>
</reference>
<dbReference type="AlphaFoldDB" id="A0AA40ENU3"/>
<feature type="region of interest" description="Disordered" evidence="1">
    <location>
        <begin position="1"/>
        <end position="42"/>
    </location>
</feature>
<feature type="compositionally biased region" description="Polar residues" evidence="1">
    <location>
        <begin position="24"/>
        <end position="42"/>
    </location>
</feature>
<keyword evidence="3" id="KW-1185">Reference proteome</keyword>
<proteinExistence type="predicted"/>
<dbReference type="Proteomes" id="UP001172155">
    <property type="component" value="Unassembled WGS sequence"/>
</dbReference>
<organism evidence="2 3">
    <name type="scientific">Schizothecium vesticola</name>
    <dbReference type="NCBI Taxonomy" id="314040"/>
    <lineage>
        <taxon>Eukaryota</taxon>
        <taxon>Fungi</taxon>
        <taxon>Dikarya</taxon>
        <taxon>Ascomycota</taxon>
        <taxon>Pezizomycotina</taxon>
        <taxon>Sordariomycetes</taxon>
        <taxon>Sordariomycetidae</taxon>
        <taxon>Sordariales</taxon>
        <taxon>Schizotheciaceae</taxon>
        <taxon>Schizothecium</taxon>
    </lineage>
</organism>
<feature type="compositionally biased region" description="Polar residues" evidence="1">
    <location>
        <begin position="387"/>
        <end position="397"/>
    </location>
</feature>
<feature type="region of interest" description="Disordered" evidence="1">
    <location>
        <begin position="496"/>
        <end position="539"/>
    </location>
</feature>
<evidence type="ECO:0000313" key="3">
    <source>
        <dbReference type="Proteomes" id="UP001172155"/>
    </source>
</evidence>
<evidence type="ECO:0008006" key="4">
    <source>
        <dbReference type="Google" id="ProtNLM"/>
    </source>
</evidence>
<dbReference type="EMBL" id="JAUKUD010000005">
    <property type="protein sequence ID" value="KAK0742752.1"/>
    <property type="molecule type" value="Genomic_DNA"/>
</dbReference>
<feature type="region of interest" description="Disordered" evidence="1">
    <location>
        <begin position="568"/>
        <end position="592"/>
    </location>
</feature>
<feature type="region of interest" description="Disordered" evidence="1">
    <location>
        <begin position="142"/>
        <end position="187"/>
    </location>
</feature>
<feature type="compositionally biased region" description="Basic and acidic residues" evidence="1">
    <location>
        <begin position="142"/>
        <end position="154"/>
    </location>
</feature>
<protein>
    <recommendedName>
        <fullName evidence="4">C2H2-type domain-containing protein</fullName>
    </recommendedName>
</protein>
<feature type="region of interest" description="Disordered" evidence="1">
    <location>
        <begin position="377"/>
        <end position="470"/>
    </location>
</feature>
<name>A0AA40ENU3_9PEZI</name>
<gene>
    <name evidence="2" type="ORF">B0T18DRAFT_169611</name>
</gene>
<evidence type="ECO:0000256" key="1">
    <source>
        <dbReference type="SAM" id="MobiDB-lite"/>
    </source>
</evidence>
<evidence type="ECO:0000313" key="2">
    <source>
        <dbReference type="EMBL" id="KAK0742752.1"/>
    </source>
</evidence>
<feature type="compositionally biased region" description="Low complexity" evidence="1">
    <location>
        <begin position="438"/>
        <end position="450"/>
    </location>
</feature>
<accession>A0AA40ENU3</accession>
<feature type="compositionally biased region" description="Basic and acidic residues" evidence="1">
    <location>
        <begin position="377"/>
        <end position="386"/>
    </location>
</feature>
<sequence>MSSLKLSTPTTPTKGLESRRKDSTVTPGTTHAVHYTTSTRPSSHAAALVIDHDEPNTNWPSSSPLVTRDNMPFPLSLSSLDMTSGMSTSSSSSLALSNYWSTTTFDSDRQVESEPMEASLGGAPMRGSGSEWSVFARQGRADVDDAGSHGRDVTEESTGGLRWKRSRAPTTTTRVQDQGRAKASYPCPFRKRNPARFNVREHETCARGVFGSIGELRHHILDSHQKGRRRHQCPRCGVGLDSQALLDEHLLMPRDRMCDIATKTQDDPEDGISPEVERRLLSGGDIGTWEALWGAAFPHDDDVPNREIHPIIELVEIEQAIDDSQDQLKASIHDKLRLLLPGTIDDSYCTFLTGQLELVVETHRANVIRQCLAPSRKDNSTIDDKTTTPAAKRTSTIALAKRQTRRSRRSSIMQSIHGTKTAADDRTRQSWVNTRPGSCSRFSSSSAQSSIATNAKPQAPTPRDSRDSGIGMPCEICGGEDAMCCCEQTYLCQSDTTQPASRPWGREPDFDRYHHPNLSSSSIVSSSGSSTAGDGARSLRHKPRLRLTLRTKDIGSLLVPGQGGAGDVAGEGGYSPQSFKQRVQGLGRGWSA</sequence>
<feature type="compositionally biased region" description="Low complexity" evidence="1">
    <location>
        <begin position="519"/>
        <end position="530"/>
    </location>
</feature>